<gene>
    <name evidence="14" type="ORF">C1SCF055_LOCUS17371</name>
</gene>
<dbReference type="PROSITE" id="PS51415">
    <property type="entry name" value="XYLOSE_ISOMERASE"/>
    <property type="match status" value="1"/>
</dbReference>
<evidence type="ECO:0000256" key="1">
    <source>
        <dbReference type="ARBA" id="ARBA00006961"/>
    </source>
</evidence>
<name>A0A9P1CDS6_9DINO</name>
<dbReference type="InterPro" id="IPR036237">
    <property type="entry name" value="Xyl_isomerase-like_sf"/>
</dbReference>
<dbReference type="InterPro" id="IPR010089">
    <property type="entry name" value="Flavoprotein_WrbA-like"/>
</dbReference>
<evidence type="ECO:0000313" key="15">
    <source>
        <dbReference type="EMBL" id="CAL1143752.1"/>
    </source>
</evidence>
<evidence type="ECO:0000256" key="7">
    <source>
        <dbReference type="ARBA" id="ARBA00022840"/>
    </source>
</evidence>
<evidence type="ECO:0000313" key="14">
    <source>
        <dbReference type="EMBL" id="CAI3990377.1"/>
    </source>
</evidence>
<dbReference type="Proteomes" id="UP001152797">
    <property type="component" value="Unassembled WGS sequence"/>
</dbReference>
<dbReference type="InterPro" id="IPR008254">
    <property type="entry name" value="Flavodoxin/NO_synth"/>
</dbReference>
<dbReference type="HAMAP" id="MF_01987">
    <property type="entry name" value="Ribokinase"/>
    <property type="match status" value="1"/>
</dbReference>
<dbReference type="SUPFAM" id="SSF51658">
    <property type="entry name" value="Xylose isomerase-like"/>
    <property type="match status" value="1"/>
</dbReference>
<dbReference type="InterPro" id="IPR013022">
    <property type="entry name" value="Xyl_isomerase-like_TIM-brl"/>
</dbReference>
<feature type="binding site" evidence="12">
    <location>
        <position position="683"/>
    </location>
    <ligand>
        <name>K(+)</name>
        <dbReference type="ChEBI" id="CHEBI:29103"/>
    </ligand>
</feature>
<feature type="binding site" evidence="12">
    <location>
        <position position="575"/>
    </location>
    <ligand>
        <name>ATP</name>
        <dbReference type="ChEBI" id="CHEBI:30616"/>
    </ligand>
</feature>
<keyword evidence="16" id="KW-1185">Reference proteome</keyword>
<dbReference type="SUPFAM" id="SSF53613">
    <property type="entry name" value="Ribokinase-like"/>
    <property type="match status" value="1"/>
</dbReference>
<reference evidence="14" key="1">
    <citation type="submission" date="2022-10" db="EMBL/GenBank/DDBJ databases">
        <authorList>
            <person name="Chen Y."/>
            <person name="Dougan E. K."/>
            <person name="Chan C."/>
            <person name="Rhodes N."/>
            <person name="Thang M."/>
        </authorList>
    </citation>
    <scope>NUCLEOTIDE SEQUENCE</scope>
</reference>
<dbReference type="Gene3D" id="3.40.50.360">
    <property type="match status" value="3"/>
</dbReference>
<comment type="pathway">
    <text evidence="12">Carbohydrate metabolism; D-ribose degradation; D-ribose 5-phosphate from beta-D-ribopyranose: step 2/2.</text>
</comment>
<dbReference type="Pfam" id="PF01261">
    <property type="entry name" value="AP_endonuc_2"/>
    <property type="match status" value="1"/>
</dbReference>
<feature type="binding site" evidence="12">
    <location>
        <position position="679"/>
    </location>
    <ligand>
        <name>K(+)</name>
        <dbReference type="ChEBI" id="CHEBI:29103"/>
    </ligand>
</feature>
<keyword evidence="10" id="KW-0413">Isomerase</keyword>
<dbReference type="Pfam" id="PF03358">
    <property type="entry name" value="FMN_red"/>
    <property type="match status" value="1"/>
</dbReference>
<feature type="binding site" evidence="12">
    <location>
        <begin position="399"/>
        <end position="401"/>
    </location>
    <ligand>
        <name>substrate</name>
    </ligand>
</feature>
<keyword evidence="12" id="KW-0539">Nucleus</keyword>
<dbReference type="GO" id="GO:0010181">
    <property type="term" value="F:FMN binding"/>
    <property type="evidence" value="ECO:0007669"/>
    <property type="project" value="InterPro"/>
</dbReference>
<comment type="similarity">
    <text evidence="1">Belongs to the WrbA family.</text>
</comment>
<accession>A0A9P1CDS6</accession>
<dbReference type="FunFam" id="3.40.50.360:FF:000001">
    <property type="entry name" value="NAD(P)H dehydrogenase (Quinone) FQR1-like"/>
    <property type="match status" value="1"/>
</dbReference>
<feature type="binding site" evidence="12">
    <location>
        <begin position="429"/>
        <end position="433"/>
    </location>
    <ligand>
        <name>substrate</name>
    </ligand>
</feature>
<comment type="catalytic activity">
    <reaction evidence="12">
        <text>D-ribose + ATP = D-ribose 5-phosphate + ADP + H(+)</text>
        <dbReference type="Rhea" id="RHEA:13697"/>
        <dbReference type="ChEBI" id="CHEBI:15378"/>
        <dbReference type="ChEBI" id="CHEBI:30616"/>
        <dbReference type="ChEBI" id="CHEBI:47013"/>
        <dbReference type="ChEBI" id="CHEBI:78346"/>
        <dbReference type="ChEBI" id="CHEBI:456216"/>
        <dbReference type="EC" id="2.7.1.15"/>
    </reaction>
</comment>
<dbReference type="GO" id="GO:0005737">
    <property type="term" value="C:cytoplasm"/>
    <property type="evidence" value="ECO:0007669"/>
    <property type="project" value="UniProtKB-SubCell"/>
</dbReference>
<dbReference type="GO" id="GO:0009045">
    <property type="term" value="F:xylose isomerase activity"/>
    <property type="evidence" value="ECO:0007669"/>
    <property type="project" value="InterPro"/>
</dbReference>
<feature type="binding site" evidence="12">
    <location>
        <position position="644"/>
    </location>
    <ligand>
        <name>substrate</name>
    </ligand>
</feature>
<dbReference type="GO" id="GO:0003955">
    <property type="term" value="F:NAD(P)H dehydrogenase (quinone) activity"/>
    <property type="evidence" value="ECO:0007669"/>
    <property type="project" value="InterPro"/>
</dbReference>
<dbReference type="SUPFAM" id="SSF52218">
    <property type="entry name" value="Flavoproteins"/>
    <property type="match status" value="2"/>
</dbReference>
<dbReference type="GO" id="GO:0019303">
    <property type="term" value="P:D-ribose catabolic process"/>
    <property type="evidence" value="ECO:0007669"/>
    <property type="project" value="UniProtKB-UniRule"/>
</dbReference>
<comment type="subcellular location">
    <subcellularLocation>
        <location evidence="12">Cytoplasm</location>
    </subcellularLocation>
    <subcellularLocation>
        <location evidence="12">Nucleus</location>
    </subcellularLocation>
</comment>
<feature type="binding site" evidence="12">
    <location>
        <position position="638"/>
    </location>
    <ligand>
        <name>K(+)</name>
        <dbReference type="ChEBI" id="CHEBI:29103"/>
    </ligand>
</feature>
<evidence type="ECO:0000256" key="6">
    <source>
        <dbReference type="ARBA" id="ARBA00022777"/>
    </source>
</evidence>
<dbReference type="InterPro" id="IPR002139">
    <property type="entry name" value="Ribo/fructo_kinase"/>
</dbReference>
<organism evidence="14">
    <name type="scientific">Cladocopium goreaui</name>
    <dbReference type="NCBI Taxonomy" id="2562237"/>
    <lineage>
        <taxon>Eukaryota</taxon>
        <taxon>Sar</taxon>
        <taxon>Alveolata</taxon>
        <taxon>Dinophyceae</taxon>
        <taxon>Suessiales</taxon>
        <taxon>Symbiodiniaceae</taxon>
        <taxon>Cladocopium</taxon>
    </lineage>
</organism>
<evidence type="ECO:0000256" key="3">
    <source>
        <dbReference type="ARBA" id="ARBA00022679"/>
    </source>
</evidence>
<evidence type="ECO:0000256" key="11">
    <source>
        <dbReference type="ARBA" id="ARBA00023277"/>
    </source>
</evidence>
<dbReference type="EC" id="2.7.1.15" evidence="12"/>
<comment type="similarity">
    <text evidence="12">Belongs to the carbohydrate kinase PfkB family. Ribokinase subfamily.</text>
</comment>
<keyword evidence="3 12" id="KW-0808">Transferase</keyword>
<dbReference type="GO" id="GO:0005524">
    <property type="term" value="F:ATP binding"/>
    <property type="evidence" value="ECO:0007669"/>
    <property type="project" value="UniProtKB-UniRule"/>
</dbReference>
<keyword evidence="7 12" id="KW-0067">ATP-binding</keyword>
<keyword evidence="6 12" id="KW-0418">Kinase</keyword>
<feature type="domain" description="Flavodoxin-like" evidence="13">
    <location>
        <begin position="81"/>
        <end position="375"/>
    </location>
</feature>
<protein>
    <recommendedName>
        <fullName evidence="12">Ribokinase</fullName>
        <shortName evidence="12">RK</shortName>
        <ecNumber evidence="12">2.7.1.15</ecNumber>
    </recommendedName>
</protein>
<reference evidence="15" key="2">
    <citation type="submission" date="2024-04" db="EMBL/GenBank/DDBJ databases">
        <authorList>
            <person name="Chen Y."/>
            <person name="Shah S."/>
            <person name="Dougan E. K."/>
            <person name="Thang M."/>
            <person name="Chan C."/>
        </authorList>
    </citation>
    <scope>NUCLEOTIDE SEQUENCE [LARGE SCALE GENOMIC DNA]</scope>
</reference>
<keyword evidence="5 12" id="KW-0547">Nucleotide-binding</keyword>
<evidence type="ECO:0000256" key="10">
    <source>
        <dbReference type="ARBA" id="ARBA00023235"/>
    </source>
</evidence>
<evidence type="ECO:0000256" key="8">
    <source>
        <dbReference type="ARBA" id="ARBA00022842"/>
    </source>
</evidence>
<keyword evidence="11 12" id="KW-0119">Carbohydrate metabolism</keyword>
<evidence type="ECO:0000259" key="13">
    <source>
        <dbReference type="PROSITE" id="PS50902"/>
    </source>
</evidence>
<dbReference type="OrthoDB" id="504689at2759"/>
<evidence type="ECO:0000256" key="9">
    <source>
        <dbReference type="ARBA" id="ARBA00022958"/>
    </source>
</evidence>
<comment type="caution">
    <text evidence="12">Lacks conserved residue(s) required for the propagation of feature annotation.</text>
</comment>
<dbReference type="Pfam" id="PF00294">
    <property type="entry name" value="PfkB"/>
    <property type="match status" value="1"/>
</dbReference>
<proteinExistence type="inferred from homology"/>
<feature type="binding site" evidence="12">
    <location>
        <position position="640"/>
    </location>
    <ligand>
        <name>K(+)</name>
        <dbReference type="ChEBI" id="CHEBI:29103"/>
    </ligand>
</feature>
<comment type="function">
    <text evidence="12">Catalyzes the phosphorylation of ribose at O-5 in a reaction requiring ATP and magnesium. The resulting D-ribose-5-phosphate can then be used either for sythesis of nucleotides, histidine, and tryptophan, or as a component of the pentose phosphate pathway.</text>
</comment>
<comment type="cofactor">
    <cofactor evidence="12">
        <name>Mg(2+)</name>
        <dbReference type="ChEBI" id="CHEBI:18420"/>
    </cofactor>
    <text evidence="12">Requires a divalent cation, most likely magnesium in vivo, as an electrophilic catalyst to aid phosphoryl group transfer. It is the chelate of the metal and the nucleotide that is the actual substrate.</text>
</comment>
<dbReference type="InterPro" id="IPR029056">
    <property type="entry name" value="Ribokinase-like"/>
</dbReference>
<evidence type="ECO:0000256" key="12">
    <source>
        <dbReference type="HAMAP-Rule" id="MF_03215"/>
    </source>
</evidence>
<dbReference type="InterPro" id="IPR029039">
    <property type="entry name" value="Flavoprotein-like_sf"/>
</dbReference>
<evidence type="ECO:0000256" key="4">
    <source>
        <dbReference type="ARBA" id="ARBA00022723"/>
    </source>
</evidence>
<feature type="binding site" evidence="12">
    <location>
        <begin position="611"/>
        <end position="616"/>
    </location>
    <ligand>
        <name>ATP</name>
        <dbReference type="ChEBI" id="CHEBI:30616"/>
    </ligand>
</feature>
<dbReference type="EMBL" id="CAMXCT020001469">
    <property type="protein sequence ID" value="CAL1143752.1"/>
    <property type="molecule type" value="Genomic_DNA"/>
</dbReference>
<sequence>MAIRLFICSYQSQVVQRMQRINTGFYRLEGQTFELSLARNSDKLLVKLDGWNRGVRGEMLKFLQTLKVGLPPQKKANSACVAMIYYSTYGHVKQLAEEIKRGVEETGISVDLFQVPETLSLDALKALSAAQKPADVMVLDRRGDGQFDLSEIHGISPWGASTLAGADGSRQPSQLELKCASKHGQVLDNAVKRTVAPAPNRKFKVAVIYCSMPREEIGGGRCLNSGGWKAMGAPKTSDPIMDHAKTKTLGDYDGFVFGIRTRFCSAAAQMKAFFDGTGQLWQSGALAGKLCAAFTSTGTANGGQKSTHMTTLTNMVHHGMMYVPLGYQAGGEGQFDMTELHGGSPWGASTFAGADGSRQPSKMEMNIAKKQGKVPDAEATSERSASKPTFQPQVVGSVNVDITMQVQRLPHQHETLMASAPKVDLALGGKGANQAVAAARLGAAVRFVGRLGRDAHGDWLKKILKSNGVDIAGCSHSQELPSGQGMVMLDAEGGASSVVVGGANMDWASFSAPTLEETLRGASVLLLQQEIPEKINVAAAEVAKAQGVTVIQDVGGEDRPISAQLLPLIDFLCPNENELQRLTGMPVATREEALLAAKSLVSKGVSAVLVTLGERGAMVVTKAETLEVAPFAVPSVVDGTAAGDAFRAALAVAIGEKQSLQNGLRLASAAGALAVSRKGAEPSLPHRKDCEALLGGSSVEQVLAAQTVQSLQGSCEKSWAFASQLNSMKERLDLWNGSTDTLGLIERQGQVKGLGLVYLNFPQHLEGLQPQEMLKALDKAGLKAGGIALRFPEHMRLGALTNPSRELRQEAVELTKSACRWAESLGTEEVVVWPQTDGYDYQLQVDYLSAWSRAVEAFREVLDSSACRQKKVSLEFKPTDEISRFALVPSTGAALLFLRDVDRENFGLTLDVGHLLMAGENPAQSVAMAGAAGKLFGIHLNDGHPRLGAEDGLAFASVHRVAALEVVLWLRRVNYTGSIYFDTFPKNEDPVREAELNVRRFEELWEQTGKMDEEIKTMQEQHDAMGVLEFLDSLA</sequence>
<feature type="binding site" evidence="12">
    <location>
        <position position="674"/>
    </location>
    <ligand>
        <name>K(+)</name>
        <dbReference type="ChEBI" id="CHEBI:29103"/>
    </ligand>
</feature>
<keyword evidence="8 12" id="KW-0460">Magnesium</keyword>
<dbReference type="Gene3D" id="3.40.1190.20">
    <property type="match status" value="1"/>
</dbReference>
<feature type="binding site" evidence="12">
    <location>
        <begin position="643"/>
        <end position="644"/>
    </location>
    <ligand>
        <name>ATP</name>
        <dbReference type="ChEBI" id="CHEBI:30616"/>
    </ligand>
</feature>
<dbReference type="InterPro" id="IPR005025">
    <property type="entry name" value="FMN_Rdtase-like_dom"/>
</dbReference>
<dbReference type="GO" id="GO:0005634">
    <property type="term" value="C:nucleus"/>
    <property type="evidence" value="ECO:0007669"/>
    <property type="project" value="UniProtKB-SubCell"/>
</dbReference>
<dbReference type="PROSITE" id="PS50902">
    <property type="entry name" value="FLAVODOXIN_LIKE"/>
    <property type="match status" value="1"/>
</dbReference>
<evidence type="ECO:0000256" key="2">
    <source>
        <dbReference type="ARBA" id="ARBA00022490"/>
    </source>
</evidence>
<dbReference type="NCBIfam" id="NF002999">
    <property type="entry name" value="PRK03767.1"/>
    <property type="match status" value="1"/>
</dbReference>
<evidence type="ECO:0000256" key="5">
    <source>
        <dbReference type="ARBA" id="ARBA00022741"/>
    </source>
</evidence>
<comment type="subunit">
    <text evidence="12">Homodimer.</text>
</comment>
<dbReference type="NCBIfam" id="TIGR01755">
    <property type="entry name" value="flav_wrbA"/>
    <property type="match status" value="1"/>
</dbReference>
<feature type="active site" description="Proton acceptor" evidence="12">
    <location>
        <position position="644"/>
    </location>
</feature>
<comment type="activity regulation">
    <text evidence="12">Activated by a monovalent cation that binds near, but not in, the active site. The most likely occupant of the site in vivo is potassium. Ion binding induces a conformational change that may alter substrate affinity.</text>
</comment>
<dbReference type="PRINTS" id="PR00990">
    <property type="entry name" value="RIBOKINASE"/>
</dbReference>
<dbReference type="PANTHER" id="PTHR10584">
    <property type="entry name" value="SUGAR KINASE"/>
    <property type="match status" value="1"/>
</dbReference>
<dbReference type="AlphaFoldDB" id="A0A9P1CDS6"/>
<feature type="binding site" evidence="12">
    <location>
        <position position="677"/>
    </location>
    <ligand>
        <name>K(+)</name>
        <dbReference type="ChEBI" id="CHEBI:29103"/>
    </ligand>
</feature>
<dbReference type="GO" id="GO:0004747">
    <property type="term" value="F:ribokinase activity"/>
    <property type="evidence" value="ECO:0007669"/>
    <property type="project" value="UniProtKB-UniRule"/>
</dbReference>
<comment type="caution">
    <text evidence="14">The sequence shown here is derived from an EMBL/GenBank/DDBJ whole genome shotgun (WGS) entry which is preliminary data.</text>
</comment>
<dbReference type="GO" id="GO:0046872">
    <property type="term" value="F:metal ion binding"/>
    <property type="evidence" value="ECO:0007669"/>
    <property type="project" value="UniProtKB-KW"/>
</dbReference>
<dbReference type="EMBL" id="CAMXCT010001469">
    <property type="protein sequence ID" value="CAI3990377.1"/>
    <property type="molecule type" value="Genomic_DNA"/>
</dbReference>
<keyword evidence="4 12" id="KW-0479">Metal-binding</keyword>
<feature type="binding site" evidence="12">
    <location>
        <position position="530"/>
    </location>
    <ligand>
        <name>substrate</name>
    </ligand>
</feature>
<evidence type="ECO:0000313" key="16">
    <source>
        <dbReference type="Proteomes" id="UP001152797"/>
    </source>
</evidence>
<dbReference type="CDD" id="cd01174">
    <property type="entry name" value="ribokinase"/>
    <property type="match status" value="1"/>
</dbReference>
<dbReference type="Gene3D" id="3.20.20.150">
    <property type="entry name" value="Divalent-metal-dependent TIM barrel enzymes"/>
    <property type="match status" value="1"/>
</dbReference>
<dbReference type="PANTHER" id="PTHR10584:SF166">
    <property type="entry name" value="RIBOKINASE"/>
    <property type="match status" value="1"/>
</dbReference>
<dbReference type="InterPro" id="IPR011877">
    <property type="entry name" value="Ribokinase"/>
</dbReference>
<keyword evidence="2 12" id="KW-0963">Cytoplasm</keyword>
<dbReference type="InterPro" id="IPR011611">
    <property type="entry name" value="PfkB_dom"/>
</dbReference>
<dbReference type="EMBL" id="CAMXCT030001469">
    <property type="protein sequence ID" value="CAL4777689.1"/>
    <property type="molecule type" value="Genomic_DNA"/>
</dbReference>
<dbReference type="InterPro" id="IPR001998">
    <property type="entry name" value="Xylose_isomerase"/>
</dbReference>
<keyword evidence="9 12" id="KW-0630">Potassium</keyword>